<evidence type="ECO:0000313" key="2">
    <source>
        <dbReference type="EMBL" id="MEE6306914.1"/>
    </source>
</evidence>
<feature type="region of interest" description="Disordered" evidence="1">
    <location>
        <begin position="355"/>
        <end position="389"/>
    </location>
</feature>
<proteinExistence type="predicted"/>
<comment type="caution">
    <text evidence="2">The sequence shown here is derived from an EMBL/GenBank/DDBJ whole genome shotgun (WGS) entry which is preliminary data.</text>
</comment>
<protein>
    <submittedName>
        <fullName evidence="2">Uncharacterized protein</fullName>
    </submittedName>
</protein>
<keyword evidence="3" id="KW-1185">Reference proteome</keyword>
<organism evidence="2 3">
    <name type="scientific">Plantactinospora veratri</name>
    <dbReference type="NCBI Taxonomy" id="1436122"/>
    <lineage>
        <taxon>Bacteria</taxon>
        <taxon>Bacillati</taxon>
        <taxon>Actinomycetota</taxon>
        <taxon>Actinomycetes</taxon>
        <taxon>Micromonosporales</taxon>
        <taxon>Micromonosporaceae</taxon>
        <taxon>Plantactinospora</taxon>
    </lineage>
</organism>
<dbReference type="RefSeq" id="WP_331207232.1">
    <property type="nucleotide sequence ID" value="NZ_JAZGQL010000005.1"/>
</dbReference>
<evidence type="ECO:0000256" key="1">
    <source>
        <dbReference type="SAM" id="MobiDB-lite"/>
    </source>
</evidence>
<accession>A0ABU7SAU8</accession>
<feature type="compositionally biased region" description="Pro residues" evidence="1">
    <location>
        <begin position="362"/>
        <end position="371"/>
    </location>
</feature>
<gene>
    <name evidence="2" type="ORF">V1634_08770</name>
</gene>
<name>A0ABU7SAU8_9ACTN</name>
<dbReference type="EMBL" id="JAZGQL010000005">
    <property type="protein sequence ID" value="MEE6306914.1"/>
    <property type="molecule type" value="Genomic_DNA"/>
</dbReference>
<reference evidence="2 3" key="1">
    <citation type="submission" date="2024-01" db="EMBL/GenBank/DDBJ databases">
        <title>Genome insights into Plantactinospora veratri sp. nov.</title>
        <authorList>
            <person name="Wang L."/>
        </authorList>
    </citation>
    <scope>NUCLEOTIDE SEQUENCE [LARGE SCALE GENOMIC DNA]</scope>
    <source>
        <strain evidence="2 3">NEAU-FHS4</strain>
    </source>
</reference>
<dbReference type="Proteomes" id="UP001339911">
    <property type="component" value="Unassembled WGS sequence"/>
</dbReference>
<sequence>MAPDQTQPLRSPFRTIEGLGRTLLAQCGIADIDDVRRVVNRPGTGLVVTAYQGNLAGIYHWARYLVEKGYDRPLLLDANRYGGNGRLPAATPFNPDWLARQRDLGLPVLTDSGYVGPDDLDGLVAILGRTAMIDDAIALLPLHLSWLRMPGARDALLRQVRAFAVPIALVVEHQADPFGVRGVVDGLIELLNCEVPLLVLRCDISALGALCCGAVAAAVGTRAALRHLYPMVPTQSRRRRSPPAPSVVVSGCLSYKRLSTVARTKRQHPDSNLWWCGCSTCEGRDLDWILHRPEWMREKLSFQHSLDAVLELREQLVGPDPRQDPLTWRARCANAAYRRREVGWEPLPALDRWQEAIGLPPSDDPSPPPYRPGRSIPPQRGSDRTTTPE</sequence>
<evidence type="ECO:0000313" key="3">
    <source>
        <dbReference type="Proteomes" id="UP001339911"/>
    </source>
</evidence>